<evidence type="ECO:0000313" key="3">
    <source>
        <dbReference type="EMBL" id="AGH94415.1"/>
    </source>
</evidence>
<keyword evidence="1" id="KW-0175">Coiled coil</keyword>
<name>M4V7K4_9BACT</name>
<evidence type="ECO:0000256" key="2">
    <source>
        <dbReference type="SAM" id="MobiDB-lite"/>
    </source>
</evidence>
<evidence type="ECO:0000256" key="1">
    <source>
        <dbReference type="SAM" id="Coils"/>
    </source>
</evidence>
<proteinExistence type="predicted"/>
<protein>
    <submittedName>
        <fullName evidence="3">Uncharacterized protein</fullName>
    </submittedName>
</protein>
<evidence type="ECO:0000313" key="4">
    <source>
        <dbReference type="Proteomes" id="UP000012040"/>
    </source>
</evidence>
<feature type="region of interest" description="Disordered" evidence="2">
    <location>
        <begin position="476"/>
        <end position="535"/>
    </location>
</feature>
<sequence>MKVISVSSFFTFVCFILVSFQIETVKAQTESRAECRVRATQRYTTQAQNDCNRRTPRPSGEALQSCINTALDQYVNDECSDINSNSGDCRSLRNAYDTAVNKTIEACSYLNVGSVQQCQQKAAACASGSTNVTNTFQNENSIGNLMVSVMQMRMAASGNQAADASSCLSLEDDEKAAREKDRIDEKISRLRREITEDKEKAGKADNDLNKKRREVEEKMAKLEEEANKAKVQRQTRTQEQANNLQKKILDAEKKRRQNSNTIAEKQIQIADLSFGHQEINLQFDPSRVQTACDERINKLKTEKMTTTDKNGNKTTRTLTNAQAAQMKKYLQEEQSNCIKEKALEQQAKVKGLVNAKRKLEMEIDELNASNADEAKAIESETKNLQALQGIADGEEAKELEIKLSKLNSLNLSVTDMEQYVVSQKETIDERIKNRENEINELTLQKNNVRARYSRVSSTVEGSAIAARNFVGQCCASPLSSSRRTTTSSRSSSSNSNYATAQVPGMEASCSRITTDYDVRSNSGGSMNRGSTGTGR</sequence>
<dbReference type="KEGG" id="bex:A11Q_195"/>
<gene>
    <name evidence="3" type="ORF">A11Q_195</name>
</gene>
<dbReference type="AlphaFoldDB" id="M4V7K4"/>
<feature type="compositionally biased region" description="Low complexity" evidence="2">
    <location>
        <begin position="479"/>
        <end position="496"/>
    </location>
</feature>
<dbReference type="HOGENOM" id="CLU_508700_0_0_7"/>
<organism evidence="3 4">
    <name type="scientific">Pseudobdellovibrio exovorus JSS</name>
    <dbReference type="NCBI Taxonomy" id="1184267"/>
    <lineage>
        <taxon>Bacteria</taxon>
        <taxon>Pseudomonadati</taxon>
        <taxon>Bdellovibrionota</taxon>
        <taxon>Bdellovibrionia</taxon>
        <taxon>Bdellovibrionales</taxon>
        <taxon>Pseudobdellovibrionaceae</taxon>
        <taxon>Pseudobdellovibrio</taxon>
    </lineage>
</organism>
<feature type="region of interest" description="Disordered" evidence="2">
    <location>
        <begin position="225"/>
        <end position="249"/>
    </location>
</feature>
<accession>M4V7K4</accession>
<feature type="coiled-coil region" evidence="1">
    <location>
        <begin position="424"/>
        <end position="451"/>
    </location>
</feature>
<feature type="compositionally biased region" description="Polar residues" evidence="2">
    <location>
        <begin position="232"/>
        <end position="245"/>
    </location>
</feature>
<feature type="compositionally biased region" description="Low complexity" evidence="2">
    <location>
        <begin position="519"/>
        <end position="535"/>
    </location>
</feature>
<reference evidence="3 4" key="1">
    <citation type="journal article" date="2013" name="ISME J.">
        <title>By their genes ye shall know them: genomic signatures of predatory bacteria.</title>
        <authorList>
            <person name="Pasternak Z."/>
            <person name="Pietrokovski S."/>
            <person name="Rotem O."/>
            <person name="Gophna U."/>
            <person name="Lurie-Weinberger M.N."/>
            <person name="Jurkevitch E."/>
        </authorList>
    </citation>
    <scope>NUCLEOTIDE SEQUENCE [LARGE SCALE GENOMIC DNA]</scope>
    <source>
        <strain evidence="3 4">JSS</strain>
    </source>
</reference>
<dbReference type="RefSeq" id="WP_015468905.1">
    <property type="nucleotide sequence ID" value="NC_020813.1"/>
</dbReference>
<keyword evidence="4" id="KW-1185">Reference proteome</keyword>
<dbReference type="PATRIC" id="fig|1184267.3.peg.198"/>
<feature type="coiled-coil region" evidence="1">
    <location>
        <begin position="349"/>
        <end position="376"/>
    </location>
</feature>
<dbReference type="Proteomes" id="UP000012040">
    <property type="component" value="Chromosome"/>
</dbReference>
<dbReference type="EMBL" id="CP003537">
    <property type="protein sequence ID" value="AGH94415.1"/>
    <property type="molecule type" value="Genomic_DNA"/>
</dbReference>